<dbReference type="Gene3D" id="1.10.150.870">
    <property type="match status" value="1"/>
</dbReference>
<dbReference type="Pfam" id="PF02811">
    <property type="entry name" value="PHP"/>
    <property type="match status" value="1"/>
</dbReference>
<dbReference type="EC" id="2.7.7.7" evidence="2"/>
<dbReference type="Pfam" id="PF17657">
    <property type="entry name" value="DNA_pol3_finger"/>
    <property type="match status" value="1"/>
</dbReference>
<dbReference type="InterPro" id="IPR003141">
    <property type="entry name" value="Pol/His_phosphatase_N"/>
</dbReference>
<keyword evidence="5 11" id="KW-0808">Transferase</keyword>
<evidence type="ECO:0000256" key="7">
    <source>
        <dbReference type="ARBA" id="ARBA00022705"/>
    </source>
</evidence>
<dbReference type="SUPFAM" id="SSF89550">
    <property type="entry name" value="PHP domain-like"/>
    <property type="match status" value="1"/>
</dbReference>
<dbReference type="GO" id="GO:0008408">
    <property type="term" value="F:3'-5' exonuclease activity"/>
    <property type="evidence" value="ECO:0007669"/>
    <property type="project" value="InterPro"/>
</dbReference>
<dbReference type="SMART" id="SM00481">
    <property type="entry name" value="POLIIIAc"/>
    <property type="match status" value="1"/>
</dbReference>
<dbReference type="InterPro" id="IPR041931">
    <property type="entry name" value="DNA_pol3_alpha_thumb_dom"/>
</dbReference>
<keyword evidence="4" id="KW-0963">Cytoplasm</keyword>
<gene>
    <name evidence="11" type="primary">dnaE</name>
    <name evidence="11" type="ORF">H4F90_03370</name>
</gene>
<proteinExistence type="predicted"/>
<dbReference type="GO" id="GO:0006260">
    <property type="term" value="P:DNA replication"/>
    <property type="evidence" value="ECO:0007669"/>
    <property type="project" value="UniProtKB-KW"/>
</dbReference>
<reference evidence="11 12" key="1">
    <citation type="submission" date="2020-08" db="EMBL/GenBank/DDBJ databases">
        <title>Aquariorum lacteus gen. nov., sp. nov., a new member of the family Comamonadaceae, isolated from freshwater aquarium.</title>
        <authorList>
            <person name="Chun S.-J."/>
        </authorList>
    </citation>
    <scope>NUCLEOTIDE SEQUENCE [LARGE SCALE GENOMIC DNA]</scope>
    <source>
        <strain evidence="11 12">SJAQ100</strain>
    </source>
</reference>
<dbReference type="PANTHER" id="PTHR32294">
    <property type="entry name" value="DNA POLYMERASE III SUBUNIT ALPHA"/>
    <property type="match status" value="1"/>
</dbReference>
<dbReference type="InterPro" id="IPR029460">
    <property type="entry name" value="DNAPol_HHH"/>
</dbReference>
<dbReference type="InterPro" id="IPR004805">
    <property type="entry name" value="DnaE2/DnaE/PolC"/>
</dbReference>
<dbReference type="GO" id="GO:0005737">
    <property type="term" value="C:cytoplasm"/>
    <property type="evidence" value="ECO:0007669"/>
    <property type="project" value="UniProtKB-SubCell"/>
</dbReference>
<name>A0A839HNZ1_9BURK</name>
<evidence type="ECO:0000259" key="10">
    <source>
        <dbReference type="SMART" id="SM00481"/>
    </source>
</evidence>
<evidence type="ECO:0000256" key="3">
    <source>
        <dbReference type="ARBA" id="ARBA00019114"/>
    </source>
</evidence>
<feature type="domain" description="Polymerase/histidinol phosphatase N-terminal" evidence="10">
    <location>
        <begin position="11"/>
        <end position="78"/>
    </location>
</feature>
<keyword evidence="7" id="KW-0235">DNA replication</keyword>
<dbReference type="EMBL" id="JACIVI010000001">
    <property type="protein sequence ID" value="MBB1161019.1"/>
    <property type="molecule type" value="Genomic_DNA"/>
</dbReference>
<dbReference type="Pfam" id="PF01336">
    <property type="entry name" value="tRNA_anti-codon"/>
    <property type="match status" value="1"/>
</dbReference>
<comment type="caution">
    <text evidence="11">The sequence shown here is derived from an EMBL/GenBank/DDBJ whole genome shotgun (WGS) entry which is preliminary data.</text>
</comment>
<dbReference type="InterPro" id="IPR040982">
    <property type="entry name" value="DNA_pol3_finger"/>
</dbReference>
<dbReference type="Pfam" id="PF14579">
    <property type="entry name" value="HHH_6"/>
    <property type="match status" value="1"/>
</dbReference>
<dbReference type="CDD" id="cd04485">
    <property type="entry name" value="DnaE_OBF"/>
    <property type="match status" value="1"/>
</dbReference>
<dbReference type="InterPro" id="IPR011708">
    <property type="entry name" value="DNA_pol3_alpha_NTPase_dom"/>
</dbReference>
<dbReference type="Proteomes" id="UP000586093">
    <property type="component" value="Unassembled WGS sequence"/>
</dbReference>
<protein>
    <recommendedName>
        <fullName evidence="3">DNA polymerase III subunit alpha</fullName>
        <ecNumber evidence="2">2.7.7.7</ecNumber>
    </recommendedName>
</protein>
<evidence type="ECO:0000256" key="1">
    <source>
        <dbReference type="ARBA" id="ARBA00004496"/>
    </source>
</evidence>
<dbReference type="Gene3D" id="1.10.10.1600">
    <property type="entry name" value="Bacterial DNA polymerase III alpha subunit, thumb domain"/>
    <property type="match status" value="1"/>
</dbReference>
<evidence type="ECO:0000256" key="2">
    <source>
        <dbReference type="ARBA" id="ARBA00012417"/>
    </source>
</evidence>
<dbReference type="InterPro" id="IPR004365">
    <property type="entry name" value="NA-bd_OB_tRNA"/>
</dbReference>
<dbReference type="GO" id="GO:0003887">
    <property type="term" value="F:DNA-directed DNA polymerase activity"/>
    <property type="evidence" value="ECO:0007669"/>
    <property type="project" value="UniProtKB-KW"/>
</dbReference>
<evidence type="ECO:0000313" key="12">
    <source>
        <dbReference type="Proteomes" id="UP000586093"/>
    </source>
</evidence>
<evidence type="ECO:0000313" key="11">
    <source>
        <dbReference type="EMBL" id="MBB1161019.1"/>
    </source>
</evidence>
<evidence type="ECO:0000256" key="6">
    <source>
        <dbReference type="ARBA" id="ARBA00022695"/>
    </source>
</evidence>
<keyword evidence="12" id="KW-1185">Reference proteome</keyword>
<dbReference type="RefSeq" id="WP_182661465.1">
    <property type="nucleotide sequence ID" value="NZ_JACIVI010000001.1"/>
</dbReference>
<sequence length="1215" mass="132697">MSADPKPTPFVHLRSHTEFSVVDSTLRIGDLVAAAAADGQPALAVTDLANLFGAIKFYNKARSKGVQPLLGAEVWLAPEAADRVPTRLLLLVQDAQGYRHLSELLGAAWTGELHRGTTPCLTLDALAARATGLIALSGFDLGAVGQALLAGDEARAEALARQLAAIFPGRYVLELQRAGRPQDEPLVRATLPFAARLGLPVVATHPIQFLTADDFEAHEARTCIAEGETLANPKRPKRFTPEQRFQTTAEMQARFADLPQALANSVALARRCALSLVLGKPQLPDFPTPLRPGPDGVPVPMPMADYFREASQAGLEERLVQLYPDPAAREAARPRYLERLDFEIGVILKMGFPGYFLIVADFINWAKTHDCPVGPGRGSGAGSLVAYALKITDLDPLAYNLLFERFLNPDRVSMPDFDIDFCQGNRDRVIDYVKLKYGRDAVSQIATFGTMAAKAALRDVGRVLGMGYGHVDSIAKLVPAPPGKTVTLARPGDKPDPGLIYARKEAPEIEQREQKEEEVAELLALAERVEGLVRNIGMHAGGVLIAPGKITDFCPLYQQPGSDSAVSQYDKDDVEAIGLVKFDFLGLATLTILELARKFIVARHPARKDFSFETLALDDRATYRLLSEGRTVAVFQLESRGMQGMLREAKPSVFEDIIALVALYRPGPMDLIPSFCARKHGREEVEYPHPLMEGVLKETYGIMVYQEQVMQVAQIVGGYSLGGADLLRRAMGKKKPEEMAKHRVIFAEGADKKGIDAAKANEIFDLMEKFAGYGFNKSHAAAYALLAYHTAWAKVHHPAEFFAANMTVSIDDTDKLKIFHDDAVAQFGIVFEAPDINTGTWGFEPVDPPAEGEPGRLPKQDGEGFKERGRVRYALGAVKGTGQGAVEAIVEAREAGGPFRSFFDFCRRIDRQRVNKRAVEALVKAGAFDRITPERAALVASIGLGFEDAEAQARHADQGGLFDFGGEDVHGASTQEPALVATAPWSVREQLGHEKTALGFYLSGHLFDEHAAEVRRFAKLKIADLIDSREPQLLAGIVTGLRVVNGQRGRVAIFSLDDRSETLEAVANEELLDANRELLRDDELVIVQGKVQPDRFSGGLRLNVNQVWSLGEARCRFGRHVKLALGLEGGGLGPAERTLLDGVQALLRDFPPRRIELPEGGEKLLGLRLQLRLQRPWGEVELDLGEDARILPSEEALQRCRALAPDGARLVYEAG</sequence>
<dbReference type="InterPro" id="IPR049821">
    <property type="entry name" value="PolIIIA_DnaE1_PHP"/>
</dbReference>
<accession>A0A839HNZ1</accession>
<dbReference type="GO" id="GO:0003676">
    <property type="term" value="F:nucleic acid binding"/>
    <property type="evidence" value="ECO:0007669"/>
    <property type="project" value="InterPro"/>
</dbReference>
<dbReference type="InterPro" id="IPR004013">
    <property type="entry name" value="PHP_dom"/>
</dbReference>
<dbReference type="InterPro" id="IPR016195">
    <property type="entry name" value="Pol/histidinol_Pase-like"/>
</dbReference>
<comment type="catalytic activity">
    <reaction evidence="9">
        <text>DNA(n) + a 2'-deoxyribonucleoside 5'-triphosphate = DNA(n+1) + diphosphate</text>
        <dbReference type="Rhea" id="RHEA:22508"/>
        <dbReference type="Rhea" id="RHEA-COMP:17339"/>
        <dbReference type="Rhea" id="RHEA-COMP:17340"/>
        <dbReference type="ChEBI" id="CHEBI:33019"/>
        <dbReference type="ChEBI" id="CHEBI:61560"/>
        <dbReference type="ChEBI" id="CHEBI:173112"/>
        <dbReference type="EC" id="2.7.7.7"/>
    </reaction>
</comment>
<comment type="subcellular location">
    <subcellularLocation>
        <location evidence="1">Cytoplasm</location>
    </subcellularLocation>
</comment>
<evidence type="ECO:0000256" key="5">
    <source>
        <dbReference type="ARBA" id="ARBA00022679"/>
    </source>
</evidence>
<dbReference type="CDD" id="cd07433">
    <property type="entry name" value="PHP_PolIIIA_DnaE1"/>
    <property type="match status" value="1"/>
</dbReference>
<evidence type="ECO:0000256" key="4">
    <source>
        <dbReference type="ARBA" id="ARBA00022490"/>
    </source>
</evidence>
<dbReference type="AlphaFoldDB" id="A0A839HNZ1"/>
<dbReference type="NCBIfam" id="NF004226">
    <property type="entry name" value="PRK05673.1"/>
    <property type="match status" value="1"/>
</dbReference>
<dbReference type="NCBIfam" id="TIGR00594">
    <property type="entry name" value="polc"/>
    <property type="match status" value="1"/>
</dbReference>
<dbReference type="PANTHER" id="PTHR32294:SF0">
    <property type="entry name" value="DNA POLYMERASE III SUBUNIT ALPHA"/>
    <property type="match status" value="1"/>
</dbReference>
<dbReference type="Pfam" id="PF07733">
    <property type="entry name" value="DNA_pol3_alpha"/>
    <property type="match status" value="1"/>
</dbReference>
<organism evidence="11 12">
    <name type="scientific">Aquariibacter albus</name>
    <dbReference type="NCBI Taxonomy" id="2759899"/>
    <lineage>
        <taxon>Bacteria</taxon>
        <taxon>Pseudomonadati</taxon>
        <taxon>Pseudomonadota</taxon>
        <taxon>Betaproteobacteria</taxon>
        <taxon>Burkholderiales</taxon>
        <taxon>Sphaerotilaceae</taxon>
        <taxon>Aquariibacter</taxon>
    </lineage>
</organism>
<evidence type="ECO:0000256" key="9">
    <source>
        <dbReference type="ARBA" id="ARBA00049244"/>
    </source>
</evidence>
<dbReference type="Gene3D" id="3.20.20.140">
    <property type="entry name" value="Metal-dependent hydrolases"/>
    <property type="match status" value="1"/>
</dbReference>
<keyword evidence="6 11" id="KW-0548">Nucleotidyltransferase</keyword>
<keyword evidence="8" id="KW-0239">DNA-directed DNA polymerase</keyword>
<evidence type="ECO:0000256" key="8">
    <source>
        <dbReference type="ARBA" id="ARBA00022932"/>
    </source>
</evidence>